<keyword evidence="3" id="KW-0813">Transport</keyword>
<accession>A0A5D3WIN3</accession>
<gene>
    <name evidence="19" type="ORF">EDC39_105161</name>
</gene>
<dbReference type="PROSITE" id="PS00154">
    <property type="entry name" value="ATPASE_E1_E2"/>
    <property type="match status" value="1"/>
</dbReference>
<dbReference type="SFLD" id="SFLDS00003">
    <property type="entry name" value="Haloacid_Dehalogenase"/>
    <property type="match status" value="1"/>
</dbReference>
<dbReference type="PROSITE" id="PS50846">
    <property type="entry name" value="HMA_2"/>
    <property type="match status" value="3"/>
</dbReference>
<dbReference type="RefSeq" id="WP_148895726.1">
    <property type="nucleotide sequence ID" value="NZ_VNIB01000005.1"/>
</dbReference>
<evidence type="ECO:0000256" key="3">
    <source>
        <dbReference type="ARBA" id="ARBA00022448"/>
    </source>
</evidence>
<dbReference type="SFLD" id="SFLDF00027">
    <property type="entry name" value="p-type_atpase"/>
    <property type="match status" value="1"/>
</dbReference>
<dbReference type="InterPro" id="IPR044492">
    <property type="entry name" value="P_typ_ATPase_HD_dom"/>
</dbReference>
<dbReference type="FunFam" id="2.70.150.10:FF:000020">
    <property type="entry name" value="Copper-exporting P-type ATPase A"/>
    <property type="match status" value="1"/>
</dbReference>
<dbReference type="InterPro" id="IPR001757">
    <property type="entry name" value="P_typ_ATPase"/>
</dbReference>
<dbReference type="Gene3D" id="3.40.1110.10">
    <property type="entry name" value="Calcium-transporting ATPase, cytoplasmic domain N"/>
    <property type="match status" value="1"/>
</dbReference>
<dbReference type="GO" id="GO:0016887">
    <property type="term" value="F:ATP hydrolysis activity"/>
    <property type="evidence" value="ECO:0007669"/>
    <property type="project" value="InterPro"/>
</dbReference>
<dbReference type="Gene3D" id="3.40.50.1000">
    <property type="entry name" value="HAD superfamily/HAD-like"/>
    <property type="match status" value="1"/>
</dbReference>
<evidence type="ECO:0000256" key="4">
    <source>
        <dbReference type="ARBA" id="ARBA00022475"/>
    </source>
</evidence>
<dbReference type="PANTHER" id="PTHR43520:SF8">
    <property type="entry name" value="P-TYPE CU(+) TRANSPORTER"/>
    <property type="match status" value="1"/>
</dbReference>
<dbReference type="AlphaFoldDB" id="A0A5D3WIN3"/>
<organism evidence="19 20">
    <name type="scientific">Geothermobacter ehrlichii</name>
    <dbReference type="NCBI Taxonomy" id="213224"/>
    <lineage>
        <taxon>Bacteria</taxon>
        <taxon>Pseudomonadati</taxon>
        <taxon>Thermodesulfobacteriota</taxon>
        <taxon>Desulfuromonadia</taxon>
        <taxon>Desulfuromonadales</taxon>
        <taxon>Geothermobacteraceae</taxon>
        <taxon>Geothermobacter</taxon>
    </lineage>
</organism>
<name>A0A5D3WIN3_9BACT</name>
<dbReference type="SUPFAM" id="SSF55008">
    <property type="entry name" value="HMA, heavy metal-associated domain"/>
    <property type="match status" value="3"/>
</dbReference>
<evidence type="ECO:0000256" key="14">
    <source>
        <dbReference type="ARBA" id="ARBA00023008"/>
    </source>
</evidence>
<keyword evidence="15" id="KW-0406">Ion transport</keyword>
<evidence type="ECO:0000256" key="7">
    <source>
        <dbReference type="ARBA" id="ARBA00022737"/>
    </source>
</evidence>
<dbReference type="CDD" id="cd00371">
    <property type="entry name" value="HMA"/>
    <property type="match status" value="3"/>
</dbReference>
<dbReference type="Pfam" id="PF00122">
    <property type="entry name" value="E1-E2_ATPase"/>
    <property type="match status" value="1"/>
</dbReference>
<dbReference type="InterPro" id="IPR036163">
    <property type="entry name" value="HMA_dom_sf"/>
</dbReference>
<evidence type="ECO:0000313" key="20">
    <source>
        <dbReference type="Proteomes" id="UP000324159"/>
    </source>
</evidence>
<dbReference type="PROSITE" id="PS01047">
    <property type="entry name" value="HMA_1"/>
    <property type="match status" value="2"/>
</dbReference>
<dbReference type="InterPro" id="IPR059000">
    <property type="entry name" value="ATPase_P-type_domA"/>
</dbReference>
<dbReference type="InterPro" id="IPR006122">
    <property type="entry name" value="HMA_Cu_ion-bd"/>
</dbReference>
<evidence type="ECO:0000313" key="19">
    <source>
        <dbReference type="EMBL" id="TYO98792.1"/>
    </source>
</evidence>
<sequence length="877" mass="93114">MKQRLTLPVQGMKCGKCVAKLEAALSALAGVEEVKVDLDAAAATLVIDDARIDREAIRQAIVQAGFVVADDKGKTDGRERLERAELKLYGMSCTNCARTVEKGLSQLPGVREAQVNFALQSLQLAWDPQRTDLEGIRDRIRALGFRASAGEAAETPGEMRIAVGGMSCSNCARSIEKRLLAVDGVHRAVVSLADECVSVHFDPEKVGRRELFDAIVDAGYRPLTAERADDDEAARQARWLVFAALLSLPIMPLMWFVPFGDGTLPLVALLSTVVQFSAGLTFYRGAWHALRNRSGNMDLLVALGISAAWSYSCLSFLGLLGAGSPVFFETSALLITFIRFGKWLESRARGRASRALRELLDLRPQKARLLVGGREKEIPADLVEVGDRLLVRPGEKIPVDGIVIEGEAAVDESLLTGESVPVTRRPGDAVTGGTIDRDGRLVIEARRVGQDTALSQIAALVAAAQADKAPIQRLADRVSNIFVPAVVSLSLLTFVGWYLTGAGFLFAFQTAVAVMVIACPCALGLATPTAIMVGSTIGLKAGILFKKASVLENVARLQVLLLDKTGTLTSGLFRVTDIRPAPGVGEAELLALAGPLAAVSNHPLSRAVASRAAGAGEAAVSDVVEQGGGGVSGRVAGRPVLLGSEEFLTGRGVETGALRDVAQEMVAAGKSLVWVAREGKLAGFLALQDSLKPDAAEAVAALRRLGLRTVLLTGDRNVVARAVAAEVGTDDVEAEVRPEQKLDVVRRYQEQGFRVGMVGDGINDAPALAAADVGIAIGSGTDVARETGDLVLVHDSVMDVARAIRLGWLTLLKIRQNLFWAFVYNLVGIPLAAGLFYPWFGWLLRPEFAGLAMAMSSVSVVSNSLLLNRHAAAIRGN</sequence>
<dbReference type="SFLD" id="SFLDG00002">
    <property type="entry name" value="C1.7:_P-type_atpase_like"/>
    <property type="match status" value="1"/>
</dbReference>
<dbReference type="InterPro" id="IPR023298">
    <property type="entry name" value="ATPase_P-typ_TM_dom_sf"/>
</dbReference>
<feature type="transmembrane region" description="Helical" evidence="17">
    <location>
        <begin position="239"/>
        <end position="257"/>
    </location>
</feature>
<dbReference type="Pfam" id="PF00403">
    <property type="entry name" value="HMA"/>
    <property type="match status" value="3"/>
</dbReference>
<feature type="domain" description="HMA" evidence="18">
    <location>
        <begin position="3"/>
        <end position="69"/>
    </location>
</feature>
<dbReference type="PANTHER" id="PTHR43520">
    <property type="entry name" value="ATP7, ISOFORM B"/>
    <property type="match status" value="1"/>
</dbReference>
<keyword evidence="6 17" id="KW-0479">Metal-binding</keyword>
<comment type="caution">
    <text evidence="19">The sequence shown here is derived from an EMBL/GenBank/DDBJ whole genome shotgun (WGS) entry which is preliminary data.</text>
</comment>
<feature type="transmembrane region" description="Helical" evidence="17">
    <location>
        <begin position="299"/>
        <end position="320"/>
    </location>
</feature>
<keyword evidence="7" id="KW-0677">Repeat</keyword>
<evidence type="ECO:0000256" key="13">
    <source>
        <dbReference type="ARBA" id="ARBA00022989"/>
    </source>
</evidence>
<evidence type="ECO:0000256" key="1">
    <source>
        <dbReference type="ARBA" id="ARBA00004651"/>
    </source>
</evidence>
<feature type="transmembrane region" description="Helical" evidence="17">
    <location>
        <begin position="506"/>
        <end position="526"/>
    </location>
</feature>
<dbReference type="GO" id="GO:0043682">
    <property type="term" value="F:P-type divalent copper transporter activity"/>
    <property type="evidence" value="ECO:0007669"/>
    <property type="project" value="TreeGrafter"/>
</dbReference>
<dbReference type="Proteomes" id="UP000324159">
    <property type="component" value="Unassembled WGS sequence"/>
</dbReference>
<dbReference type="FunFam" id="3.30.70.100:FF:000001">
    <property type="entry name" value="ATPase copper transporting beta"/>
    <property type="match status" value="3"/>
</dbReference>
<evidence type="ECO:0000256" key="5">
    <source>
        <dbReference type="ARBA" id="ARBA00022692"/>
    </source>
</evidence>
<feature type="domain" description="HMA" evidence="18">
    <location>
        <begin position="157"/>
        <end position="223"/>
    </location>
</feature>
<feature type="transmembrane region" description="Helical" evidence="17">
    <location>
        <begin position="818"/>
        <end position="842"/>
    </location>
</feature>
<dbReference type="SUPFAM" id="SSF81665">
    <property type="entry name" value="Calcium ATPase, transmembrane domain M"/>
    <property type="match status" value="1"/>
</dbReference>
<dbReference type="GO" id="GO:0005524">
    <property type="term" value="F:ATP binding"/>
    <property type="evidence" value="ECO:0007669"/>
    <property type="project" value="UniProtKB-UniRule"/>
</dbReference>
<feature type="transmembrane region" description="Helical" evidence="17">
    <location>
        <begin position="848"/>
        <end position="867"/>
    </location>
</feature>
<feature type="domain" description="HMA" evidence="18">
    <location>
        <begin position="82"/>
        <end position="148"/>
    </location>
</feature>
<dbReference type="Gene3D" id="2.70.150.10">
    <property type="entry name" value="Calcium-transporting ATPase, cytoplasmic transduction domain A"/>
    <property type="match status" value="1"/>
</dbReference>
<dbReference type="NCBIfam" id="TIGR01511">
    <property type="entry name" value="ATPase-IB1_Cu"/>
    <property type="match status" value="1"/>
</dbReference>
<dbReference type="PRINTS" id="PR00119">
    <property type="entry name" value="CATATPASE"/>
</dbReference>
<feature type="transmembrane region" description="Helical" evidence="17">
    <location>
        <begin position="326"/>
        <end position="344"/>
    </location>
</feature>
<dbReference type="InterPro" id="IPR018303">
    <property type="entry name" value="ATPase_P-typ_P_site"/>
</dbReference>
<evidence type="ECO:0000256" key="15">
    <source>
        <dbReference type="ARBA" id="ARBA00023065"/>
    </source>
</evidence>
<feature type="transmembrane region" description="Helical" evidence="17">
    <location>
        <begin position="263"/>
        <end position="287"/>
    </location>
</feature>
<dbReference type="GO" id="GO:0005507">
    <property type="term" value="F:copper ion binding"/>
    <property type="evidence" value="ECO:0007669"/>
    <property type="project" value="InterPro"/>
</dbReference>
<dbReference type="OrthoDB" id="9759222at2"/>
<keyword evidence="11" id="KW-0460">Magnesium</keyword>
<proteinExistence type="inferred from homology"/>
<evidence type="ECO:0000256" key="16">
    <source>
        <dbReference type="ARBA" id="ARBA00023136"/>
    </source>
</evidence>
<evidence type="ECO:0000256" key="11">
    <source>
        <dbReference type="ARBA" id="ARBA00022842"/>
    </source>
</evidence>
<dbReference type="Gene3D" id="3.30.70.100">
    <property type="match status" value="3"/>
</dbReference>
<dbReference type="InterPro" id="IPR017969">
    <property type="entry name" value="Heavy-metal-associated_CS"/>
</dbReference>
<keyword evidence="16 17" id="KW-0472">Membrane</keyword>
<dbReference type="CDD" id="cd02094">
    <property type="entry name" value="P-type_ATPase_Cu-like"/>
    <property type="match status" value="1"/>
</dbReference>
<keyword evidence="4 17" id="KW-1003">Cell membrane</keyword>
<keyword evidence="12" id="KW-1278">Translocase</keyword>
<keyword evidence="13 17" id="KW-1133">Transmembrane helix</keyword>
<dbReference type="InterPro" id="IPR027256">
    <property type="entry name" value="P-typ_ATPase_IB"/>
</dbReference>
<dbReference type="GO" id="GO:0005886">
    <property type="term" value="C:plasma membrane"/>
    <property type="evidence" value="ECO:0007669"/>
    <property type="project" value="UniProtKB-SubCell"/>
</dbReference>
<keyword evidence="5 17" id="KW-0812">Transmembrane</keyword>
<dbReference type="EMBL" id="VNIB01000005">
    <property type="protein sequence ID" value="TYO98792.1"/>
    <property type="molecule type" value="Genomic_DNA"/>
</dbReference>
<protein>
    <submittedName>
        <fullName evidence="19">Cu+-exporting ATPase</fullName>
    </submittedName>
</protein>
<dbReference type="InterPro" id="IPR036412">
    <property type="entry name" value="HAD-like_sf"/>
</dbReference>
<dbReference type="GO" id="GO:0060003">
    <property type="term" value="P:copper ion export"/>
    <property type="evidence" value="ECO:0007669"/>
    <property type="project" value="UniProtKB-ARBA"/>
</dbReference>
<dbReference type="InterPro" id="IPR006121">
    <property type="entry name" value="HMA_dom"/>
</dbReference>
<keyword evidence="14" id="KW-0186">Copper</keyword>
<dbReference type="SUPFAM" id="SSF56784">
    <property type="entry name" value="HAD-like"/>
    <property type="match status" value="1"/>
</dbReference>
<dbReference type="InterPro" id="IPR023214">
    <property type="entry name" value="HAD_sf"/>
</dbReference>
<dbReference type="GO" id="GO:0055070">
    <property type="term" value="P:copper ion homeostasis"/>
    <property type="evidence" value="ECO:0007669"/>
    <property type="project" value="TreeGrafter"/>
</dbReference>
<evidence type="ECO:0000256" key="2">
    <source>
        <dbReference type="ARBA" id="ARBA00006024"/>
    </source>
</evidence>
<evidence type="ECO:0000256" key="8">
    <source>
        <dbReference type="ARBA" id="ARBA00022741"/>
    </source>
</evidence>
<dbReference type="NCBIfam" id="TIGR00003">
    <property type="entry name" value="copper ion binding protein"/>
    <property type="match status" value="2"/>
</dbReference>
<comment type="similarity">
    <text evidence="2 17">Belongs to the cation transport ATPase (P-type) (TC 3.A.3) family. Type IB subfamily.</text>
</comment>
<keyword evidence="8 17" id="KW-0547">Nucleotide-binding</keyword>
<keyword evidence="9" id="KW-0187">Copper transport</keyword>
<dbReference type="SUPFAM" id="SSF81653">
    <property type="entry name" value="Calcium ATPase, transduction domain A"/>
    <property type="match status" value="1"/>
</dbReference>
<keyword evidence="10 17" id="KW-0067">ATP-binding</keyword>
<evidence type="ECO:0000259" key="18">
    <source>
        <dbReference type="PROSITE" id="PS50846"/>
    </source>
</evidence>
<dbReference type="InterPro" id="IPR008250">
    <property type="entry name" value="ATPase_P-typ_transduc_dom_A_sf"/>
</dbReference>
<evidence type="ECO:0000256" key="17">
    <source>
        <dbReference type="RuleBase" id="RU362081"/>
    </source>
</evidence>
<evidence type="ECO:0000256" key="12">
    <source>
        <dbReference type="ARBA" id="ARBA00022967"/>
    </source>
</evidence>
<comment type="subcellular location">
    <subcellularLocation>
        <location evidence="1">Cell membrane</location>
        <topology evidence="1">Multi-pass membrane protein</topology>
    </subcellularLocation>
</comment>
<keyword evidence="20" id="KW-1185">Reference proteome</keyword>
<feature type="transmembrane region" description="Helical" evidence="17">
    <location>
        <begin position="481"/>
        <end position="500"/>
    </location>
</feature>
<evidence type="ECO:0000256" key="6">
    <source>
        <dbReference type="ARBA" id="ARBA00022723"/>
    </source>
</evidence>
<dbReference type="NCBIfam" id="TIGR01494">
    <property type="entry name" value="ATPase_P-type"/>
    <property type="match status" value="1"/>
</dbReference>
<reference evidence="19 20" key="1">
    <citation type="submission" date="2019-07" db="EMBL/GenBank/DDBJ databases">
        <title>Genomic Encyclopedia of Type Strains, Phase IV (KMG-IV): sequencing the most valuable type-strain genomes for metagenomic binning, comparative biology and taxonomic classification.</title>
        <authorList>
            <person name="Goeker M."/>
        </authorList>
    </citation>
    <scope>NUCLEOTIDE SEQUENCE [LARGE SCALE GENOMIC DNA]</scope>
    <source>
        <strain evidence="19 20">SS015</strain>
    </source>
</reference>
<dbReference type="PRINTS" id="PR00943">
    <property type="entry name" value="CUATPASE"/>
</dbReference>
<evidence type="ECO:0000256" key="10">
    <source>
        <dbReference type="ARBA" id="ARBA00022840"/>
    </source>
</evidence>
<dbReference type="NCBIfam" id="TIGR01525">
    <property type="entry name" value="ATPase-IB_hvy"/>
    <property type="match status" value="1"/>
</dbReference>
<dbReference type="InterPro" id="IPR023299">
    <property type="entry name" value="ATPase_P-typ_cyto_dom_N"/>
</dbReference>
<evidence type="ECO:0000256" key="9">
    <source>
        <dbReference type="ARBA" id="ARBA00022796"/>
    </source>
</evidence>
<dbReference type="Pfam" id="PF00702">
    <property type="entry name" value="Hydrolase"/>
    <property type="match status" value="1"/>
</dbReference>